<keyword evidence="14" id="KW-1185">Reference proteome</keyword>
<name>A0A917BSU8_9MICO</name>
<keyword evidence="7" id="KW-0560">Oxidoreductase</keyword>
<dbReference type="InterPro" id="IPR023753">
    <property type="entry name" value="FAD/NAD-binding_dom"/>
</dbReference>
<keyword evidence="8" id="KW-0408">Iron</keyword>
<dbReference type="InterPro" id="IPR007419">
    <property type="entry name" value="BFD-like_2Fe2S-bd_dom"/>
</dbReference>
<evidence type="ECO:0000256" key="3">
    <source>
        <dbReference type="ARBA" id="ARBA00005096"/>
    </source>
</evidence>
<dbReference type="Pfam" id="PF04324">
    <property type="entry name" value="Fer2_BFD"/>
    <property type="match status" value="1"/>
</dbReference>
<keyword evidence="5" id="KW-0349">Heme</keyword>
<dbReference type="EMBL" id="BMEM01000004">
    <property type="protein sequence ID" value="GGF57437.1"/>
    <property type="molecule type" value="Genomic_DNA"/>
</dbReference>
<dbReference type="RefSeq" id="WP_229735268.1">
    <property type="nucleotide sequence ID" value="NZ_BAABKH010000014.1"/>
</dbReference>
<evidence type="ECO:0000256" key="1">
    <source>
        <dbReference type="ARBA" id="ARBA00001929"/>
    </source>
</evidence>
<comment type="cofactor">
    <cofactor evidence="1">
        <name>siroheme</name>
        <dbReference type="ChEBI" id="CHEBI:60052"/>
    </cofactor>
</comment>
<evidence type="ECO:0000256" key="4">
    <source>
        <dbReference type="ARBA" id="ARBA00010429"/>
    </source>
</evidence>
<dbReference type="InterPro" id="IPR052034">
    <property type="entry name" value="NasD-like"/>
</dbReference>
<dbReference type="Proteomes" id="UP000605670">
    <property type="component" value="Unassembled WGS sequence"/>
</dbReference>
<dbReference type="GO" id="GO:0051536">
    <property type="term" value="F:iron-sulfur cluster binding"/>
    <property type="evidence" value="ECO:0007669"/>
    <property type="project" value="UniProtKB-KW"/>
</dbReference>
<reference evidence="13" key="1">
    <citation type="journal article" date="2014" name="Int. J. Syst. Evol. Microbiol.">
        <title>Complete genome sequence of Corynebacterium casei LMG S-19264T (=DSM 44701T), isolated from a smear-ripened cheese.</title>
        <authorList>
            <consortium name="US DOE Joint Genome Institute (JGI-PGF)"/>
            <person name="Walter F."/>
            <person name="Albersmeier A."/>
            <person name="Kalinowski J."/>
            <person name="Ruckert C."/>
        </authorList>
    </citation>
    <scope>NUCLEOTIDE SEQUENCE</scope>
    <source>
        <strain evidence="13">CGMCC 1.12160</strain>
    </source>
</reference>
<evidence type="ECO:0000256" key="10">
    <source>
        <dbReference type="SAM" id="MobiDB-lite"/>
    </source>
</evidence>
<dbReference type="PRINTS" id="PR00368">
    <property type="entry name" value="FADPNR"/>
</dbReference>
<comment type="similarity">
    <text evidence="4">Belongs to the nitrite and sulfite reductase 4Fe-4S domain family.</text>
</comment>
<dbReference type="InterPro" id="IPR036188">
    <property type="entry name" value="FAD/NAD-bd_sf"/>
</dbReference>
<dbReference type="Pfam" id="PF07992">
    <property type="entry name" value="Pyr_redox_2"/>
    <property type="match status" value="1"/>
</dbReference>
<feature type="region of interest" description="Disordered" evidence="10">
    <location>
        <begin position="132"/>
        <end position="154"/>
    </location>
</feature>
<dbReference type="GO" id="GO:0046872">
    <property type="term" value="F:metal ion binding"/>
    <property type="evidence" value="ECO:0007669"/>
    <property type="project" value="UniProtKB-KW"/>
</dbReference>
<organism evidence="13 14">
    <name type="scientific">Ornithinimicrobium tianjinense</name>
    <dbReference type="NCBI Taxonomy" id="1195761"/>
    <lineage>
        <taxon>Bacteria</taxon>
        <taxon>Bacillati</taxon>
        <taxon>Actinomycetota</taxon>
        <taxon>Actinomycetes</taxon>
        <taxon>Micrococcales</taxon>
        <taxon>Ornithinimicrobiaceae</taxon>
        <taxon>Ornithinimicrobium</taxon>
    </lineage>
</organism>
<dbReference type="Gene3D" id="1.10.10.1100">
    <property type="entry name" value="BFD-like [2Fe-2S]-binding domain"/>
    <property type="match status" value="1"/>
</dbReference>
<reference evidence="13" key="2">
    <citation type="submission" date="2020-09" db="EMBL/GenBank/DDBJ databases">
        <authorList>
            <person name="Sun Q."/>
            <person name="Zhou Y."/>
        </authorList>
    </citation>
    <scope>NUCLEOTIDE SEQUENCE</scope>
    <source>
        <strain evidence="13">CGMCC 1.12160</strain>
    </source>
</reference>
<keyword evidence="6" id="KW-0479">Metal-binding</keyword>
<accession>A0A917BSU8</accession>
<dbReference type="PANTHER" id="PTHR43809:SF1">
    <property type="entry name" value="NITRITE REDUCTASE (NADH) LARGE SUBUNIT"/>
    <property type="match status" value="1"/>
</dbReference>
<evidence type="ECO:0000256" key="6">
    <source>
        <dbReference type="ARBA" id="ARBA00022723"/>
    </source>
</evidence>
<evidence type="ECO:0000313" key="13">
    <source>
        <dbReference type="EMBL" id="GGF57437.1"/>
    </source>
</evidence>
<dbReference type="GO" id="GO:0016491">
    <property type="term" value="F:oxidoreductase activity"/>
    <property type="evidence" value="ECO:0007669"/>
    <property type="project" value="UniProtKB-KW"/>
</dbReference>
<evidence type="ECO:0000259" key="12">
    <source>
        <dbReference type="Pfam" id="PF07992"/>
    </source>
</evidence>
<evidence type="ECO:0000256" key="5">
    <source>
        <dbReference type="ARBA" id="ARBA00022617"/>
    </source>
</evidence>
<dbReference type="InterPro" id="IPR041854">
    <property type="entry name" value="BFD-like_2Fe2S-bd_dom_sf"/>
</dbReference>
<feature type="domain" description="BFD-like [2Fe-2S]-binding" evidence="11">
    <location>
        <begin position="484"/>
        <end position="530"/>
    </location>
</feature>
<evidence type="ECO:0000256" key="2">
    <source>
        <dbReference type="ARBA" id="ARBA00001966"/>
    </source>
</evidence>
<evidence type="ECO:0000313" key="14">
    <source>
        <dbReference type="Proteomes" id="UP000605670"/>
    </source>
</evidence>
<evidence type="ECO:0000256" key="8">
    <source>
        <dbReference type="ARBA" id="ARBA00023004"/>
    </source>
</evidence>
<evidence type="ECO:0000256" key="7">
    <source>
        <dbReference type="ARBA" id="ARBA00023002"/>
    </source>
</evidence>
<evidence type="ECO:0000256" key="9">
    <source>
        <dbReference type="ARBA" id="ARBA00023014"/>
    </source>
</evidence>
<evidence type="ECO:0000259" key="11">
    <source>
        <dbReference type="Pfam" id="PF04324"/>
    </source>
</evidence>
<comment type="cofactor">
    <cofactor evidence="2">
        <name>[4Fe-4S] cluster</name>
        <dbReference type="ChEBI" id="CHEBI:49883"/>
    </cofactor>
</comment>
<sequence>MNQPVRPPAPAAARPSRVVLVGYGPVGARFVEGLLPAVAAGSMTLTVLGAEAEDAYNRVLVGEYAVGRTGRQRLEITDTAAARAAGVTIRTAEAAVAVDRYRQRVRTGAGDHVPYDRLVLATGSRANVPRLGGLEGVGRVPSAPPDATGDLDRGRAVRPRGVVTLRDLRDAETVREVVGTRGRVVVLGAGVLGMEIALAVRDVGAEVSVVHTGETPMAGTLDRDGGRMLARAARRAGVEVHAHAVAESVSLRQTGSGAQFRGLVCADGTFVGGDLLLLSCGVRPRTELAEAAGLDTEFGILVEPDLRCWGDPDVFAVGDCAQVAAPGDRGPDGRVGGAPSGLLAPGWRQAEALASRLVAEAEGRSPVDRGPAPRRPHVVMVKASGVDVVAGGTVDVDPWDEAVDGAREVSQWLDPARGRYVRTVARDGVLDGFVAVGAPRAGAELTLLLERGAELPEDPGVVLRLDSAHEATVSSGPDDPAATVCWCNGVPAGTVTEAAAAGAVTVEDVGRATRAGTGCGGCRGRIAELLSCAAGAQAGTTHGHDHPDPVLAPA</sequence>
<comment type="pathway">
    <text evidence="3">Nitrogen metabolism; nitrate reduction (assimilation).</text>
</comment>
<protein>
    <submittedName>
        <fullName evidence="13">FAD/NAD(P)-binding oxidoreductase</fullName>
    </submittedName>
</protein>
<gene>
    <name evidence="13" type="primary">nasC</name>
    <name evidence="13" type="ORF">GCM10011366_26610</name>
</gene>
<proteinExistence type="inferred from homology"/>
<dbReference type="Gene3D" id="3.50.50.60">
    <property type="entry name" value="FAD/NAD(P)-binding domain"/>
    <property type="match status" value="2"/>
</dbReference>
<dbReference type="SUPFAM" id="SSF51905">
    <property type="entry name" value="FAD/NAD(P)-binding domain"/>
    <property type="match status" value="2"/>
</dbReference>
<dbReference type="AlphaFoldDB" id="A0A917BSU8"/>
<comment type="caution">
    <text evidence="13">The sequence shown here is derived from an EMBL/GenBank/DDBJ whole genome shotgun (WGS) entry which is preliminary data.</text>
</comment>
<dbReference type="PANTHER" id="PTHR43809">
    <property type="entry name" value="NITRITE REDUCTASE (NADH) LARGE SUBUNIT"/>
    <property type="match status" value="1"/>
</dbReference>
<feature type="domain" description="FAD/NAD(P)-binding" evidence="12">
    <location>
        <begin position="17"/>
        <end position="321"/>
    </location>
</feature>
<keyword evidence="9" id="KW-0411">Iron-sulfur</keyword>